<dbReference type="PANTHER" id="PTHR33116">
    <property type="entry name" value="REVERSE TRANSCRIPTASE ZINC-BINDING DOMAIN-CONTAINING PROTEIN-RELATED-RELATED"/>
    <property type="match status" value="1"/>
</dbReference>
<dbReference type="GO" id="GO:0003824">
    <property type="term" value="F:catalytic activity"/>
    <property type="evidence" value="ECO:0007669"/>
    <property type="project" value="InterPro"/>
</dbReference>
<feature type="domain" description="Reverse transcriptase" evidence="2">
    <location>
        <begin position="1"/>
        <end position="214"/>
    </location>
</feature>
<dbReference type="CDD" id="cd01650">
    <property type="entry name" value="RT_nLTR_like"/>
    <property type="match status" value="1"/>
</dbReference>
<dbReference type="SUPFAM" id="SSF56672">
    <property type="entry name" value="DNA/RNA polymerases"/>
    <property type="match status" value="2"/>
</dbReference>
<evidence type="ECO:0000313" key="3">
    <source>
        <dbReference type="EMBL" id="KAL0293693.1"/>
    </source>
</evidence>
<dbReference type="PANTHER" id="PTHR33116:SF84">
    <property type="entry name" value="RNA-DIRECTED DNA POLYMERASE"/>
    <property type="match status" value="1"/>
</dbReference>
<protein>
    <submittedName>
        <fullName evidence="3">Ribonuclease H protein</fullName>
    </submittedName>
</protein>
<feature type="chain" id="PRO_5043889954" evidence="1">
    <location>
        <begin position="22"/>
        <end position="1510"/>
    </location>
</feature>
<name>A0AAW2JJC2_SESRA</name>
<accession>A0AAW2JJC2</accession>
<keyword evidence="1" id="KW-0732">Signal</keyword>
<dbReference type="Pfam" id="PF03372">
    <property type="entry name" value="Exo_endo_phos"/>
    <property type="match status" value="1"/>
</dbReference>
<feature type="domain" description="Reverse transcriptase" evidence="2">
    <location>
        <begin position="915"/>
        <end position="1210"/>
    </location>
</feature>
<dbReference type="InterPro" id="IPR043502">
    <property type="entry name" value="DNA/RNA_pol_sf"/>
</dbReference>
<feature type="signal peptide" evidence="1">
    <location>
        <begin position="1"/>
        <end position="21"/>
    </location>
</feature>
<evidence type="ECO:0000259" key="2">
    <source>
        <dbReference type="PROSITE" id="PS50878"/>
    </source>
</evidence>
<dbReference type="Pfam" id="PF00078">
    <property type="entry name" value="RVT_1"/>
    <property type="match status" value="2"/>
</dbReference>
<sequence length="1510" mass="171651">MHLFRAVLLGIISYLLRRCSGYNRQGLPMRCALKVDLRKAYDTVEWDFLSAVLHLFGFPDIFIGWIEECVSTPMFSVCINGNPHGFFKGSRGLRQGDPMSPFLFVLIMEVLQLMLQQLIDQNEGFSFHWRCKEIGLFQLCFADDLLLFCKADVVSVQILRHGLDEFAKLSGLHANPQKSQLILSRSAQAMREHLTAALQFQEGHLPLRYLGLPLLASRLSISDCQTLLLKIDSRIKGWDSIQLSFAGRLQVIKSVLMSLNVYWAMAFILPKGVIRAVEKKMRNFLWKGNSVVGYPKVAWSDVCRPIEEGGLGIRDILALNKALMSRHLWNVIQNNQSSIWVKWITHTHLRHKSVWTVDLKGGSWGWRKLLRLRSALIPYIEFKIGNGESFSLWHDPWHSLGSLIRRFPRGPSRTNIPKETKLSAVLVDGEWSWPPIMDLECIEILHLLPTIQRYSRRCVRDLKATVRFSWPNRAWRMDITWATKRWKGRHIVQAAYRALLSAIVYHIWREPLPKHLVVISPVLRNGKEDPKRIDVEYEWLPQRCKSCCSLGHVSATCPANVKKNVAPPLTIFVQKQPPKLDPKQPEQGVKLMEDHRPAIVDWNQQGLNILSQLLPDDGGLMIKAASWNVRGLNGLDHQRAVDQLDEPWLILGDFNAVMDDSEVCGQAADTSASMAEFRSCIRDTGLVTLPFTGCPFTWHNCSEGPRSLWKRLDRMLANGTWLDVWPGSSYVSALPSTSDHSPLILTGTNRVAENAIFRFNNYLAQLPGFLESVANIWKHHIPGTAMYEIVCKLKLLKAEFRRQTKRTGELVYAGAVKLEISMLQQRAKLRWLKHGDQNSKVFFRKINLTRVKQRVFQVAKASGETLTTRQEVIQEFISYFQTLIGGSSPIRTVDLGFLQHELRQITPAEASLLVATVTAAEVKEAFFDIEVESAPGPDGFGSAFYRAAWPVVGQSMLEAVGEFFRNRPISCCNVLYKAITKIIVKRIQRVLPLLINYSQNAFVPGRSISDNILLAQELLAGYNQTRLPERCTLKVDIQKAYDSVEWDFLLEVLRLFNFPTHFITLIVQCVSTASFSVSLNGAIHGFFKGGRGLRQGDPMSPYLFVLVMEVGSALLRYRVQQSPQFQYHWKCKDLGLINLCFADDVLLFCKADIPSIKLLTETLSEFATFSGIPLTSSRLTLADCRPLIDKVDTRLAGWNHQHLSYAGRLQLIKSVLSTLHMYWASVFILPKGVLKMLERKMRTFLWQGPSGGRQAKVAWDQICKPKAEGGLGLRSLIIMNQALILKQMWRVLQNDGSSIWVDWIQRYRLRHSTLWTFNRTTGSWCWKKMLKLRPILRRGAHYKVGDGSSFSLWQDVWHERGPLCLNFPRGIEVTGLPLSSTLSSVLQRNQWCWPAATDSDIAEIMSLLPPTNPSTVDEICWRSNSGKFTLQSAILLLQPPSPHVLWQGLLHGKFKIPRHGFILWLAILENSPPWINHGYQGLKMVVFCAVDSLVSPMITYFSNVGSPNDA</sequence>
<proteinExistence type="predicted"/>
<dbReference type="Gene3D" id="3.60.10.10">
    <property type="entry name" value="Endonuclease/exonuclease/phosphatase"/>
    <property type="match status" value="1"/>
</dbReference>
<reference evidence="3" key="1">
    <citation type="submission" date="2020-06" db="EMBL/GenBank/DDBJ databases">
        <authorList>
            <person name="Li T."/>
            <person name="Hu X."/>
            <person name="Zhang T."/>
            <person name="Song X."/>
            <person name="Zhang H."/>
            <person name="Dai N."/>
            <person name="Sheng W."/>
            <person name="Hou X."/>
            <person name="Wei L."/>
        </authorList>
    </citation>
    <scope>NUCLEOTIDE SEQUENCE</scope>
    <source>
        <strain evidence="3">G02</strain>
        <tissue evidence="3">Leaf</tissue>
    </source>
</reference>
<gene>
    <name evidence="3" type="ORF">Sradi_6923300</name>
</gene>
<dbReference type="InterPro" id="IPR005135">
    <property type="entry name" value="Endo/exonuclease/phosphatase"/>
</dbReference>
<dbReference type="InterPro" id="IPR036691">
    <property type="entry name" value="Endo/exonu/phosph_ase_sf"/>
</dbReference>
<dbReference type="EMBL" id="JACGWJ010000281">
    <property type="protein sequence ID" value="KAL0293693.1"/>
    <property type="molecule type" value="Genomic_DNA"/>
</dbReference>
<dbReference type="PROSITE" id="PS50878">
    <property type="entry name" value="RT_POL"/>
    <property type="match status" value="2"/>
</dbReference>
<comment type="caution">
    <text evidence="3">The sequence shown here is derived from an EMBL/GenBank/DDBJ whole genome shotgun (WGS) entry which is preliminary data.</text>
</comment>
<evidence type="ECO:0000256" key="1">
    <source>
        <dbReference type="SAM" id="SignalP"/>
    </source>
</evidence>
<dbReference type="InterPro" id="IPR000477">
    <property type="entry name" value="RT_dom"/>
</dbReference>
<reference evidence="3" key="2">
    <citation type="journal article" date="2024" name="Plant">
        <title>Genomic evolution and insights into agronomic trait innovations of Sesamum species.</title>
        <authorList>
            <person name="Miao H."/>
            <person name="Wang L."/>
            <person name="Qu L."/>
            <person name="Liu H."/>
            <person name="Sun Y."/>
            <person name="Le M."/>
            <person name="Wang Q."/>
            <person name="Wei S."/>
            <person name="Zheng Y."/>
            <person name="Lin W."/>
            <person name="Duan Y."/>
            <person name="Cao H."/>
            <person name="Xiong S."/>
            <person name="Wang X."/>
            <person name="Wei L."/>
            <person name="Li C."/>
            <person name="Ma Q."/>
            <person name="Ju M."/>
            <person name="Zhao R."/>
            <person name="Li G."/>
            <person name="Mu C."/>
            <person name="Tian Q."/>
            <person name="Mei H."/>
            <person name="Zhang T."/>
            <person name="Gao T."/>
            <person name="Zhang H."/>
        </authorList>
    </citation>
    <scope>NUCLEOTIDE SEQUENCE</scope>
    <source>
        <strain evidence="3">G02</strain>
    </source>
</reference>
<organism evidence="3">
    <name type="scientific">Sesamum radiatum</name>
    <name type="common">Black benniseed</name>
    <dbReference type="NCBI Taxonomy" id="300843"/>
    <lineage>
        <taxon>Eukaryota</taxon>
        <taxon>Viridiplantae</taxon>
        <taxon>Streptophyta</taxon>
        <taxon>Embryophyta</taxon>
        <taxon>Tracheophyta</taxon>
        <taxon>Spermatophyta</taxon>
        <taxon>Magnoliopsida</taxon>
        <taxon>eudicotyledons</taxon>
        <taxon>Gunneridae</taxon>
        <taxon>Pentapetalae</taxon>
        <taxon>asterids</taxon>
        <taxon>lamiids</taxon>
        <taxon>Lamiales</taxon>
        <taxon>Pedaliaceae</taxon>
        <taxon>Sesamum</taxon>
    </lineage>
</organism>
<dbReference type="SUPFAM" id="SSF56219">
    <property type="entry name" value="DNase I-like"/>
    <property type="match status" value="1"/>
</dbReference>